<accession>A0ABP8GK43</accession>
<organism evidence="2 3">
    <name type="scientific">Pigmentiphaga soli</name>
    <dbReference type="NCBI Taxonomy" id="1007095"/>
    <lineage>
        <taxon>Bacteria</taxon>
        <taxon>Pseudomonadati</taxon>
        <taxon>Pseudomonadota</taxon>
        <taxon>Betaproteobacteria</taxon>
        <taxon>Burkholderiales</taxon>
        <taxon>Alcaligenaceae</taxon>
        <taxon>Pigmentiphaga</taxon>
    </lineage>
</organism>
<keyword evidence="3" id="KW-1185">Reference proteome</keyword>
<proteinExistence type="predicted"/>
<evidence type="ECO:0000256" key="1">
    <source>
        <dbReference type="SAM" id="MobiDB-lite"/>
    </source>
</evidence>
<evidence type="ECO:0000313" key="2">
    <source>
        <dbReference type="EMBL" id="GAA4325864.1"/>
    </source>
</evidence>
<comment type="caution">
    <text evidence="2">The sequence shown here is derived from an EMBL/GenBank/DDBJ whole genome shotgun (WGS) entry which is preliminary data.</text>
</comment>
<sequence length="55" mass="5857">MAAGAALSAKRGERKAGELHSASRSMYDSMSKKELEKMASTPQKGKPAHKSKSAH</sequence>
<feature type="compositionally biased region" description="Basic residues" evidence="1">
    <location>
        <begin position="46"/>
        <end position="55"/>
    </location>
</feature>
<dbReference type="InterPro" id="IPR021553">
    <property type="entry name" value="DUF3008"/>
</dbReference>
<dbReference type="Proteomes" id="UP001501671">
    <property type="component" value="Unassembled WGS sequence"/>
</dbReference>
<dbReference type="Pfam" id="PF11450">
    <property type="entry name" value="DUF3008"/>
    <property type="match status" value="1"/>
</dbReference>
<reference evidence="3" key="1">
    <citation type="journal article" date="2019" name="Int. J. Syst. Evol. Microbiol.">
        <title>The Global Catalogue of Microorganisms (GCM) 10K type strain sequencing project: providing services to taxonomists for standard genome sequencing and annotation.</title>
        <authorList>
            <consortium name="The Broad Institute Genomics Platform"/>
            <consortium name="The Broad Institute Genome Sequencing Center for Infectious Disease"/>
            <person name="Wu L."/>
            <person name="Ma J."/>
        </authorList>
    </citation>
    <scope>NUCLEOTIDE SEQUENCE [LARGE SCALE GENOMIC DNA]</scope>
    <source>
        <strain evidence="3">JCM 17666</strain>
    </source>
</reference>
<evidence type="ECO:0000313" key="3">
    <source>
        <dbReference type="Proteomes" id="UP001501671"/>
    </source>
</evidence>
<name>A0ABP8GK43_9BURK</name>
<gene>
    <name evidence="2" type="ORF">GCM10023144_08630</name>
</gene>
<protein>
    <submittedName>
        <fullName evidence="2">DUF3008 family protein</fullName>
    </submittedName>
</protein>
<feature type="region of interest" description="Disordered" evidence="1">
    <location>
        <begin position="1"/>
        <end position="55"/>
    </location>
</feature>
<dbReference type="EMBL" id="BAABFO010000003">
    <property type="protein sequence ID" value="GAA4325864.1"/>
    <property type="molecule type" value="Genomic_DNA"/>
</dbReference>